<dbReference type="InterPro" id="IPR005835">
    <property type="entry name" value="NTP_transferase_dom"/>
</dbReference>
<reference evidence="3" key="1">
    <citation type="submission" date="2020-07" db="EMBL/GenBank/DDBJ databases">
        <title>Metabolic diversity and evolutionary history of the archaeal phylum ###Micrarchaeota### uncovered from a freshwater lake metagenome.</title>
        <authorList>
            <person name="Kadnikov V.V."/>
            <person name="Savvichev A.S."/>
            <person name="Mardanov A.V."/>
            <person name="Beletsky A.V."/>
            <person name="Chupakov A.V."/>
            <person name="Kokryatskaya N.M."/>
            <person name="Pimenov N.V."/>
            <person name="Ravin N.V."/>
        </authorList>
    </citation>
    <scope>NUCLEOTIDE SEQUENCE [LARGE SCALE GENOMIC DNA]</scope>
</reference>
<dbReference type="Proteomes" id="UP000510821">
    <property type="component" value="Chromosome"/>
</dbReference>
<dbReference type="Pfam" id="PF00483">
    <property type="entry name" value="NTP_transferase"/>
    <property type="match status" value="1"/>
</dbReference>
<dbReference type="GO" id="GO:0004615">
    <property type="term" value="F:phosphomannomutase activity"/>
    <property type="evidence" value="ECO:0007669"/>
    <property type="project" value="UniProtKB-EC"/>
</dbReference>
<organism evidence="2 3">
    <name type="scientific">Fermentimicrarchaeum limneticum</name>
    <dbReference type="NCBI Taxonomy" id="2795018"/>
    <lineage>
        <taxon>Archaea</taxon>
        <taxon>Candidatus Micrarchaeota</taxon>
        <taxon>Candidatus Fermentimicrarchaeales</taxon>
        <taxon>Candidatus Fermentimicrarchaeaceae</taxon>
        <taxon>Candidatus Fermentimicrarchaeum</taxon>
    </lineage>
</organism>
<dbReference type="PANTHER" id="PTHR22572">
    <property type="entry name" value="SUGAR-1-PHOSPHATE GUANYL TRANSFERASE"/>
    <property type="match status" value="1"/>
</dbReference>
<proteinExistence type="predicted"/>
<accession>A0A7D5XM37</accession>
<evidence type="ECO:0000313" key="3">
    <source>
        <dbReference type="Proteomes" id="UP000510821"/>
    </source>
</evidence>
<evidence type="ECO:0000259" key="1">
    <source>
        <dbReference type="Pfam" id="PF00483"/>
    </source>
</evidence>
<dbReference type="SUPFAM" id="SSF53448">
    <property type="entry name" value="Nucleotide-diphospho-sugar transferases"/>
    <property type="match status" value="1"/>
</dbReference>
<dbReference type="InterPro" id="IPR029044">
    <property type="entry name" value="Nucleotide-diphossugar_trans"/>
</dbReference>
<name>A0A7D5XM37_FERL1</name>
<sequence>MKAIVLCGGKGTRLRPYTYSIPKPMLPLGKKPILEFVVNNLKHNGFKEIYLTVGYLKDHIVKYFGDGSKFGVKIKYFEESREMNTAGSILPCKECVEDTFIVVMGDHLTAANPMKLADFHKKKGALATMALKRTGVPLEYGVAHTDREGRIEKFEEKPIVQNLINSGMYCFEPEIFRYIKDGYDFAQDVFPRLLKEKKKVYGYIFNEYWVDIGRVPDYEQLNHIISIVDLVTH</sequence>
<evidence type="ECO:0000313" key="2">
    <source>
        <dbReference type="EMBL" id="QLJ53326.1"/>
    </source>
</evidence>
<dbReference type="Gene3D" id="3.90.550.10">
    <property type="entry name" value="Spore Coat Polysaccharide Biosynthesis Protein SpsA, Chain A"/>
    <property type="match status" value="1"/>
</dbReference>
<dbReference type="AlphaFoldDB" id="A0A7D5XM37"/>
<dbReference type="EC" id="5.4.2.8" evidence="2"/>
<keyword evidence="2" id="KW-0808">Transferase</keyword>
<dbReference type="GO" id="GO:0016779">
    <property type="term" value="F:nucleotidyltransferase activity"/>
    <property type="evidence" value="ECO:0007669"/>
    <property type="project" value="UniProtKB-KW"/>
</dbReference>
<dbReference type="EMBL" id="CP058998">
    <property type="protein sequence ID" value="QLJ53326.1"/>
    <property type="molecule type" value="Genomic_DNA"/>
</dbReference>
<keyword evidence="2" id="KW-0548">Nucleotidyltransferase</keyword>
<protein>
    <submittedName>
        <fullName evidence="2">Mannose-1-phosphate guanylyltransferase / Phosphomannomutase</fullName>
        <ecNumber evidence="2">5.4.2.8</ecNumber>
    </submittedName>
</protein>
<dbReference type="InterPro" id="IPR050486">
    <property type="entry name" value="Mannose-1P_guanyltransferase"/>
</dbReference>
<gene>
    <name evidence="2" type="ORF">Sv326_1151</name>
</gene>
<keyword evidence="2" id="KW-0413">Isomerase</keyword>
<dbReference type="CDD" id="cd04181">
    <property type="entry name" value="NTP_transferase"/>
    <property type="match status" value="1"/>
</dbReference>
<dbReference type="KEGG" id="flt:Sv326_1151"/>
<feature type="domain" description="Nucleotidyl transferase" evidence="1">
    <location>
        <begin position="2"/>
        <end position="223"/>
    </location>
</feature>